<reference evidence="8 9" key="1">
    <citation type="submission" date="2018-03" db="EMBL/GenBank/DDBJ databases">
        <title>The draft genome of Sphingosinicella sp. GL-C-18.</title>
        <authorList>
            <person name="Liu L."/>
            <person name="Li L."/>
            <person name="Liang L."/>
            <person name="Zhang X."/>
            <person name="Wang T."/>
        </authorList>
    </citation>
    <scope>NUCLEOTIDE SEQUENCE [LARGE SCALE GENOMIC DNA]</scope>
    <source>
        <strain evidence="8 9">GL-C-18</strain>
    </source>
</reference>
<dbReference type="GO" id="GO:0046872">
    <property type="term" value="F:metal ion binding"/>
    <property type="evidence" value="ECO:0007669"/>
    <property type="project" value="UniProtKB-KW"/>
</dbReference>
<dbReference type="OrthoDB" id="7559360at2"/>
<evidence type="ECO:0000256" key="5">
    <source>
        <dbReference type="ARBA" id="ARBA00023004"/>
    </source>
</evidence>
<keyword evidence="2" id="KW-0831">Ubiquinone biosynthesis</keyword>
<evidence type="ECO:0000256" key="2">
    <source>
        <dbReference type="ARBA" id="ARBA00022688"/>
    </source>
</evidence>
<evidence type="ECO:0000256" key="1">
    <source>
        <dbReference type="ARBA" id="ARBA00004749"/>
    </source>
</evidence>
<keyword evidence="9" id="KW-1185">Reference proteome</keyword>
<evidence type="ECO:0000313" key="9">
    <source>
        <dbReference type="Proteomes" id="UP000241167"/>
    </source>
</evidence>
<dbReference type="Pfam" id="PF03232">
    <property type="entry name" value="COQ7"/>
    <property type="match status" value="1"/>
</dbReference>
<organism evidence="8 9">
    <name type="scientific">Allosphingosinicella deserti</name>
    <dbReference type="NCBI Taxonomy" id="2116704"/>
    <lineage>
        <taxon>Bacteria</taxon>
        <taxon>Pseudomonadati</taxon>
        <taxon>Pseudomonadota</taxon>
        <taxon>Alphaproteobacteria</taxon>
        <taxon>Sphingomonadales</taxon>
        <taxon>Sphingomonadaceae</taxon>
        <taxon>Allosphingosinicella</taxon>
    </lineage>
</organism>
<sequence length="180" mass="20043">MTLAARLKPGETLGDRVMKVDHAGEHGAICIYRAQRLLARWTAPDMVSELEDFLTHERRHRRFFGDELARRGARRCRSYLFCGLGGFVLRAATGLAGRNAIAATTVAIERVVLRHMHAQLAALAGVDEPAANALRNVIADEQAHHDRSVARLPPKSIWPRIVDPIVAVSTEWIIRLGMRL</sequence>
<dbReference type="AlphaFoldDB" id="A0A2P7QYN9"/>
<dbReference type="RefSeq" id="WP_106511109.1">
    <property type="nucleotide sequence ID" value="NZ_PXYI01000001.1"/>
</dbReference>
<accession>A0A2P7QYN9</accession>
<evidence type="ECO:0000256" key="7">
    <source>
        <dbReference type="ARBA" id="ARBA00023136"/>
    </source>
</evidence>
<proteinExistence type="predicted"/>
<keyword evidence="4" id="KW-0560">Oxidoreductase</keyword>
<name>A0A2P7QYN9_9SPHN</name>
<evidence type="ECO:0000256" key="3">
    <source>
        <dbReference type="ARBA" id="ARBA00022723"/>
    </source>
</evidence>
<evidence type="ECO:0000256" key="4">
    <source>
        <dbReference type="ARBA" id="ARBA00023002"/>
    </source>
</evidence>
<evidence type="ECO:0000313" key="8">
    <source>
        <dbReference type="EMBL" id="PSJ43088.1"/>
    </source>
</evidence>
<keyword evidence="3" id="KW-0479">Metal-binding</keyword>
<keyword evidence="6" id="KW-0503">Monooxygenase</keyword>
<dbReference type="InterPro" id="IPR009078">
    <property type="entry name" value="Ferritin-like_SF"/>
</dbReference>
<dbReference type="GO" id="GO:0008682">
    <property type="term" value="F:3-demethoxyubiquinol 3-hydroxylase activity"/>
    <property type="evidence" value="ECO:0007669"/>
    <property type="project" value="TreeGrafter"/>
</dbReference>
<dbReference type="SUPFAM" id="SSF47240">
    <property type="entry name" value="Ferritin-like"/>
    <property type="match status" value="1"/>
</dbReference>
<dbReference type="GO" id="GO:0006744">
    <property type="term" value="P:ubiquinone biosynthetic process"/>
    <property type="evidence" value="ECO:0007669"/>
    <property type="project" value="UniProtKB-KW"/>
</dbReference>
<comment type="pathway">
    <text evidence="1">Cofactor biosynthesis; ubiquinone biosynthesis.</text>
</comment>
<keyword evidence="8" id="KW-0830">Ubiquinone</keyword>
<dbReference type="PANTHER" id="PTHR11237">
    <property type="entry name" value="COENZYME Q10 BIOSYNTHESIS PROTEIN 7"/>
    <property type="match status" value="1"/>
</dbReference>
<dbReference type="EMBL" id="PXYI01000001">
    <property type="protein sequence ID" value="PSJ43088.1"/>
    <property type="molecule type" value="Genomic_DNA"/>
</dbReference>
<dbReference type="Proteomes" id="UP000241167">
    <property type="component" value="Unassembled WGS sequence"/>
</dbReference>
<comment type="caution">
    <text evidence="8">The sequence shown here is derived from an EMBL/GenBank/DDBJ whole genome shotgun (WGS) entry which is preliminary data.</text>
</comment>
<keyword evidence="7" id="KW-0472">Membrane</keyword>
<gene>
    <name evidence="8" type="ORF">C7I55_01475</name>
</gene>
<evidence type="ECO:0000256" key="6">
    <source>
        <dbReference type="ARBA" id="ARBA00023033"/>
    </source>
</evidence>
<keyword evidence="5" id="KW-0408">Iron</keyword>
<dbReference type="PANTHER" id="PTHR11237:SF4">
    <property type="entry name" value="5-DEMETHOXYUBIQUINONE HYDROXYLASE, MITOCHONDRIAL"/>
    <property type="match status" value="1"/>
</dbReference>
<dbReference type="InterPro" id="IPR011566">
    <property type="entry name" value="Ubq_synth_Coq7"/>
</dbReference>
<protein>
    <submittedName>
        <fullName evidence="8">Demethoxyubiquinone hydroxylase family protein</fullName>
    </submittedName>
</protein>